<proteinExistence type="predicted"/>
<accession>A0AAV5FJB3</accession>
<comment type="caution">
    <text evidence="1">The sequence shown here is derived from an EMBL/GenBank/DDBJ whole genome shotgun (WGS) entry which is preliminary data.</text>
</comment>
<dbReference type="InterPro" id="IPR012340">
    <property type="entry name" value="NA-bd_OB-fold"/>
</dbReference>
<dbReference type="PANTHER" id="PTHR47165:SF4">
    <property type="entry name" value="OS03G0429900 PROTEIN"/>
    <property type="match status" value="1"/>
</dbReference>
<dbReference type="SUPFAM" id="SSF50249">
    <property type="entry name" value="Nucleic acid-binding proteins"/>
    <property type="match status" value="1"/>
</dbReference>
<dbReference type="AlphaFoldDB" id="A0AAV5FJB3"/>
<dbReference type="PANTHER" id="PTHR47165">
    <property type="entry name" value="OS03G0429900 PROTEIN"/>
    <property type="match status" value="1"/>
</dbReference>
<reference evidence="1" key="1">
    <citation type="journal article" date="2018" name="DNA Res.">
        <title>Multiple hybrid de novo genome assembly of finger millet, an orphan allotetraploid crop.</title>
        <authorList>
            <person name="Hatakeyama M."/>
            <person name="Aluri S."/>
            <person name="Balachadran M.T."/>
            <person name="Sivarajan S.R."/>
            <person name="Patrignani A."/>
            <person name="Gruter S."/>
            <person name="Poveda L."/>
            <person name="Shimizu-Inatsugi R."/>
            <person name="Baeten J."/>
            <person name="Francoijs K.J."/>
            <person name="Nataraja K.N."/>
            <person name="Reddy Y.A.N."/>
            <person name="Phadnis S."/>
            <person name="Ravikumar R.L."/>
            <person name="Schlapbach R."/>
            <person name="Sreeman S.M."/>
            <person name="Shimizu K.K."/>
        </authorList>
    </citation>
    <scope>NUCLEOTIDE SEQUENCE</scope>
</reference>
<reference evidence="1" key="2">
    <citation type="submission" date="2021-12" db="EMBL/GenBank/DDBJ databases">
        <title>Resequencing data analysis of finger millet.</title>
        <authorList>
            <person name="Hatakeyama M."/>
            <person name="Aluri S."/>
            <person name="Balachadran M.T."/>
            <person name="Sivarajan S.R."/>
            <person name="Poveda L."/>
            <person name="Shimizu-Inatsugi R."/>
            <person name="Schlapbach R."/>
            <person name="Sreeman S.M."/>
            <person name="Shimizu K.K."/>
        </authorList>
    </citation>
    <scope>NUCLEOTIDE SEQUENCE</scope>
</reference>
<organism evidence="1 2">
    <name type="scientific">Eleusine coracana subsp. coracana</name>
    <dbReference type="NCBI Taxonomy" id="191504"/>
    <lineage>
        <taxon>Eukaryota</taxon>
        <taxon>Viridiplantae</taxon>
        <taxon>Streptophyta</taxon>
        <taxon>Embryophyta</taxon>
        <taxon>Tracheophyta</taxon>
        <taxon>Spermatophyta</taxon>
        <taxon>Magnoliopsida</taxon>
        <taxon>Liliopsida</taxon>
        <taxon>Poales</taxon>
        <taxon>Poaceae</taxon>
        <taxon>PACMAD clade</taxon>
        <taxon>Chloridoideae</taxon>
        <taxon>Cynodonteae</taxon>
        <taxon>Eleusininae</taxon>
        <taxon>Eleusine</taxon>
    </lineage>
</organism>
<name>A0AAV5FJB3_ELECO</name>
<protein>
    <submittedName>
        <fullName evidence="1">Uncharacterized protein</fullName>
    </submittedName>
</protein>
<evidence type="ECO:0000313" key="2">
    <source>
        <dbReference type="Proteomes" id="UP001054889"/>
    </source>
</evidence>
<sequence length="760" mass="85295">MLSEPTPFGICCCFVRSFPCCDAAVPSLRKAAAARCDGVHVDFVCEVADDATVLAGVEVELPRASRGGASDRVFFWGSSANAAMLPYEQAAFQPVAFLQSLYGFVVLDYNYPGLVYYSNLAGSALALLDMFLSFKALLPRRLSLRRLSRGVLDRRISNFREPVVPVVLMNLLQGFVVVRASRRWEYRGGRDDGELRHIDLVLLDSEGFPMYGEVGPDALIHQGPMLLEGKVYKLRRFRVVPARNSYRAVDSQYMIDITVHSLIEEVVPAPQDFPSYTYRLTAFSRVLSVPRETPRFWVFDKIELEGKAVKEIPSSKFLFAARRDALVIVSSSVPWRVTFTSPGTCNRDCCFSSPGTNLSKASTIALDVMLALIPCFLQRCWSSRWERYHLSPKHGQALTPHYCLVVLKVTDLGARFGRLDHHLSAMAGQCVALLLFVDNLRLANLVLVSAASNDLHRCKGSGTINFHVIGLVIEVGALEAVHLQNQAAATIRRSIIRAFEFNGRGQHVVDLQVPFTNPRPLEEISTNSQKDVRRTQRPVYQLLHQFLEASNHANHSSTDHTIMIPVIIPNTMMLQHLFTKSELPPAIYREYNQEDGRVVAACTFYSSAKLADNTISETVYGAPATTIHAAHESAALRSLEYMDSHFHLQLVDYNYEAKENATENMRSYINKDKRLRTAMVEAYNLWREALLRFASVLAAIQNYVAAPFPPDCPHELVPRLHPFVEDIQEHLQGIRARANNVLEMYKYLADVTAKIYSCTV</sequence>
<gene>
    <name evidence="1" type="primary">gb23583</name>
    <name evidence="1" type="ORF">PR202_gb23583</name>
</gene>
<dbReference type="CDD" id="cd04480">
    <property type="entry name" value="RPA1_DBD_A_like"/>
    <property type="match status" value="1"/>
</dbReference>
<keyword evidence="2" id="KW-1185">Reference proteome</keyword>
<dbReference type="Gene3D" id="2.40.50.140">
    <property type="entry name" value="Nucleic acid-binding proteins"/>
    <property type="match status" value="1"/>
</dbReference>
<dbReference type="EMBL" id="BQKI01000086">
    <property type="protein sequence ID" value="GJN34881.1"/>
    <property type="molecule type" value="Genomic_DNA"/>
</dbReference>
<evidence type="ECO:0000313" key="1">
    <source>
        <dbReference type="EMBL" id="GJN34881.1"/>
    </source>
</evidence>
<dbReference type="Proteomes" id="UP001054889">
    <property type="component" value="Unassembled WGS sequence"/>
</dbReference>